<keyword evidence="1" id="KW-0479">Metal-binding</keyword>
<evidence type="ECO:0000256" key="3">
    <source>
        <dbReference type="ARBA" id="ARBA00022833"/>
    </source>
</evidence>
<dbReference type="Pfam" id="PF00097">
    <property type="entry name" value="zf-C3HC4"/>
    <property type="match status" value="1"/>
</dbReference>
<proteinExistence type="predicted"/>
<dbReference type="PANTHER" id="PTHR11685">
    <property type="entry name" value="RBR FAMILY RING FINGER AND IBR DOMAIN-CONTAINING"/>
    <property type="match status" value="1"/>
</dbReference>
<dbReference type="InterPro" id="IPR018957">
    <property type="entry name" value="Znf_C3HC4_RING-type"/>
</dbReference>
<dbReference type="GO" id="GO:0008270">
    <property type="term" value="F:zinc ion binding"/>
    <property type="evidence" value="ECO:0007669"/>
    <property type="project" value="UniProtKB-KW"/>
</dbReference>
<dbReference type="AlphaFoldDB" id="A0ABD3LVZ4"/>
<dbReference type="InterPro" id="IPR013083">
    <property type="entry name" value="Znf_RING/FYVE/PHD"/>
</dbReference>
<dbReference type="InterPro" id="IPR031127">
    <property type="entry name" value="E3_UB_ligase_RBR"/>
</dbReference>
<keyword evidence="6" id="KW-1185">Reference proteome</keyword>
<evidence type="ECO:0000256" key="1">
    <source>
        <dbReference type="ARBA" id="ARBA00022723"/>
    </source>
</evidence>
<dbReference type="Proteomes" id="UP001634007">
    <property type="component" value="Unassembled WGS sequence"/>
</dbReference>
<dbReference type="PROSITE" id="PS00518">
    <property type="entry name" value="ZF_RING_1"/>
    <property type="match status" value="1"/>
</dbReference>
<feature type="domain" description="Zinc finger C3HC4 RING-type" evidence="4">
    <location>
        <begin position="37"/>
        <end position="61"/>
    </location>
</feature>
<evidence type="ECO:0000256" key="2">
    <source>
        <dbReference type="ARBA" id="ARBA00022771"/>
    </source>
</evidence>
<evidence type="ECO:0000259" key="4">
    <source>
        <dbReference type="Pfam" id="PF00097"/>
    </source>
</evidence>
<dbReference type="SUPFAM" id="SSF57850">
    <property type="entry name" value="RING/U-box"/>
    <property type="match status" value="1"/>
</dbReference>
<gene>
    <name evidence="5" type="ORF">ACJRO7_000011</name>
</gene>
<protein>
    <recommendedName>
        <fullName evidence="4">Zinc finger C3HC4 RING-type domain-containing protein</fullName>
    </recommendedName>
</protein>
<sequence length="161" mass="18438">MHSIKKSKVTTMSDLRLSFTLKAPPLRTTVRCGIRMEDRCDHSFCSHCMSSYIVEKIDNGVVNVRCPGLNCEVMLDPLTCKPLVTRGYCPNLGCREMIINECGGGCCNRSGHFQDDNNRLLERLAERQRWKRSANCKIYVERRGGCTKMMCRYVNFFCLPP</sequence>
<keyword evidence="3" id="KW-0862">Zinc</keyword>
<keyword evidence="2" id="KW-0863">Zinc-finger</keyword>
<evidence type="ECO:0000313" key="6">
    <source>
        <dbReference type="Proteomes" id="UP001634007"/>
    </source>
</evidence>
<reference evidence="5 6" key="1">
    <citation type="submission" date="2024-11" db="EMBL/GenBank/DDBJ databases">
        <title>Chromosome-level genome assembly of Eucalyptus globulus Labill. provides insights into its genome evolution.</title>
        <authorList>
            <person name="Li X."/>
        </authorList>
    </citation>
    <scope>NUCLEOTIDE SEQUENCE [LARGE SCALE GENOMIC DNA]</scope>
    <source>
        <strain evidence="5">CL2024</strain>
        <tissue evidence="5">Fresh tender leaves</tissue>
    </source>
</reference>
<dbReference type="InterPro" id="IPR017907">
    <property type="entry name" value="Znf_RING_CS"/>
</dbReference>
<name>A0ABD3LVZ4_EUCGL</name>
<accession>A0ABD3LVZ4</accession>
<dbReference type="Gene3D" id="3.30.40.10">
    <property type="entry name" value="Zinc/RING finger domain, C3HC4 (zinc finger)"/>
    <property type="match status" value="1"/>
</dbReference>
<organism evidence="5 6">
    <name type="scientific">Eucalyptus globulus</name>
    <name type="common">Tasmanian blue gum</name>
    <dbReference type="NCBI Taxonomy" id="34317"/>
    <lineage>
        <taxon>Eukaryota</taxon>
        <taxon>Viridiplantae</taxon>
        <taxon>Streptophyta</taxon>
        <taxon>Embryophyta</taxon>
        <taxon>Tracheophyta</taxon>
        <taxon>Spermatophyta</taxon>
        <taxon>Magnoliopsida</taxon>
        <taxon>eudicotyledons</taxon>
        <taxon>Gunneridae</taxon>
        <taxon>Pentapetalae</taxon>
        <taxon>rosids</taxon>
        <taxon>malvids</taxon>
        <taxon>Myrtales</taxon>
        <taxon>Myrtaceae</taxon>
        <taxon>Myrtoideae</taxon>
        <taxon>Eucalypteae</taxon>
        <taxon>Eucalyptus</taxon>
    </lineage>
</organism>
<comment type="caution">
    <text evidence="5">The sequence shown here is derived from an EMBL/GenBank/DDBJ whole genome shotgun (WGS) entry which is preliminary data.</text>
</comment>
<evidence type="ECO:0000313" key="5">
    <source>
        <dbReference type="EMBL" id="KAL3752535.1"/>
    </source>
</evidence>
<dbReference type="EMBL" id="JBJKBG010000001">
    <property type="protein sequence ID" value="KAL3752535.1"/>
    <property type="molecule type" value="Genomic_DNA"/>
</dbReference>